<accession>A5DR16</accession>
<sequence>MYFHRFLAILTLVSTIYALADQNNGQNDQGKTLTKTTVWVTKTANGKLTTSPSVYQQSFKTTYTEAGNSDVKSGGVGLGSQTGNVGEVRSYERTTISNTNAGNEITPNIYSGFAGALLALVAAVV</sequence>
<dbReference type="GeneID" id="5123754"/>
<dbReference type="OrthoDB" id="5406216at2759"/>
<evidence type="ECO:0000256" key="1">
    <source>
        <dbReference type="SAM" id="SignalP"/>
    </source>
</evidence>
<protein>
    <submittedName>
        <fullName evidence="2">Uncharacterized protein</fullName>
    </submittedName>
</protein>
<dbReference type="InterPro" id="IPR031452">
    <property type="entry name" value="Kre1"/>
</dbReference>
<keyword evidence="3" id="KW-1185">Reference proteome</keyword>
<dbReference type="RefSeq" id="XP_001481954.2">
    <property type="nucleotide sequence ID" value="XM_001481904.1"/>
</dbReference>
<keyword evidence="1" id="KW-0732">Signal</keyword>
<evidence type="ECO:0000313" key="2">
    <source>
        <dbReference type="EMBL" id="EDK41619.2"/>
    </source>
</evidence>
<proteinExistence type="predicted"/>
<dbReference type="HOGENOM" id="CLU_156717_0_0_1"/>
<dbReference type="KEGG" id="pgu:PGUG_05717"/>
<evidence type="ECO:0000313" key="3">
    <source>
        <dbReference type="Proteomes" id="UP000001997"/>
    </source>
</evidence>
<name>A5DR16_PICGU</name>
<dbReference type="OMA" id="QSFKTTY"/>
<dbReference type="EMBL" id="CH408162">
    <property type="protein sequence ID" value="EDK41619.2"/>
    <property type="molecule type" value="Genomic_DNA"/>
</dbReference>
<dbReference type="GO" id="GO:0031505">
    <property type="term" value="P:fungal-type cell wall organization"/>
    <property type="evidence" value="ECO:0007669"/>
    <property type="project" value="InterPro"/>
</dbReference>
<gene>
    <name evidence="2" type="ORF">PGUG_05717</name>
</gene>
<dbReference type="eggNOG" id="ENOG502SASR">
    <property type="taxonomic scope" value="Eukaryota"/>
</dbReference>
<dbReference type="InParanoid" id="A5DR16"/>
<dbReference type="Proteomes" id="UP000001997">
    <property type="component" value="Unassembled WGS sequence"/>
</dbReference>
<dbReference type="VEuPathDB" id="FungiDB:PGUG_05717"/>
<reference evidence="2 3" key="1">
    <citation type="journal article" date="2009" name="Nature">
        <title>Evolution of pathogenicity and sexual reproduction in eight Candida genomes.</title>
        <authorList>
            <person name="Butler G."/>
            <person name="Rasmussen M.D."/>
            <person name="Lin M.F."/>
            <person name="Santos M.A."/>
            <person name="Sakthikumar S."/>
            <person name="Munro C.A."/>
            <person name="Rheinbay E."/>
            <person name="Grabherr M."/>
            <person name="Forche A."/>
            <person name="Reedy J.L."/>
            <person name="Agrafioti I."/>
            <person name="Arnaud M.B."/>
            <person name="Bates S."/>
            <person name="Brown A.J."/>
            <person name="Brunke S."/>
            <person name="Costanzo M.C."/>
            <person name="Fitzpatrick D.A."/>
            <person name="de Groot P.W."/>
            <person name="Harris D."/>
            <person name="Hoyer L.L."/>
            <person name="Hube B."/>
            <person name="Klis F.M."/>
            <person name="Kodira C."/>
            <person name="Lennard N."/>
            <person name="Logue M.E."/>
            <person name="Martin R."/>
            <person name="Neiman A.M."/>
            <person name="Nikolaou E."/>
            <person name="Quail M.A."/>
            <person name="Quinn J."/>
            <person name="Santos M.C."/>
            <person name="Schmitzberger F.F."/>
            <person name="Sherlock G."/>
            <person name="Shah P."/>
            <person name="Silverstein K.A."/>
            <person name="Skrzypek M.S."/>
            <person name="Soll D."/>
            <person name="Staggs R."/>
            <person name="Stansfield I."/>
            <person name="Stumpf M.P."/>
            <person name="Sudbery P.E."/>
            <person name="Srikantha T."/>
            <person name="Zeng Q."/>
            <person name="Berman J."/>
            <person name="Berriman M."/>
            <person name="Heitman J."/>
            <person name="Gow N.A."/>
            <person name="Lorenz M.C."/>
            <person name="Birren B.W."/>
            <person name="Kellis M."/>
            <person name="Cuomo C.A."/>
        </authorList>
    </citation>
    <scope>NUCLEOTIDE SEQUENCE [LARGE SCALE GENOMIC DNA]</scope>
    <source>
        <strain evidence="3">ATCC 6260 / CBS 566 / DSM 6381 / JCM 1539 / NBRC 10279 / NRRL Y-324</strain>
    </source>
</reference>
<dbReference type="AlphaFoldDB" id="A5DR16"/>
<organism evidence="2 3">
    <name type="scientific">Meyerozyma guilliermondii (strain ATCC 6260 / CBS 566 / DSM 6381 / JCM 1539 / NBRC 10279 / NRRL Y-324)</name>
    <name type="common">Yeast</name>
    <name type="synonym">Candida guilliermondii</name>
    <dbReference type="NCBI Taxonomy" id="294746"/>
    <lineage>
        <taxon>Eukaryota</taxon>
        <taxon>Fungi</taxon>
        <taxon>Dikarya</taxon>
        <taxon>Ascomycota</taxon>
        <taxon>Saccharomycotina</taxon>
        <taxon>Pichiomycetes</taxon>
        <taxon>Debaryomycetaceae</taxon>
        <taxon>Meyerozyma</taxon>
    </lineage>
</organism>
<dbReference type="Pfam" id="PF17056">
    <property type="entry name" value="KRE1"/>
    <property type="match status" value="1"/>
</dbReference>
<feature type="chain" id="PRO_5002681381" evidence="1">
    <location>
        <begin position="19"/>
        <end position="125"/>
    </location>
</feature>
<feature type="signal peptide" evidence="1">
    <location>
        <begin position="1"/>
        <end position="18"/>
    </location>
</feature>